<comment type="caution">
    <text evidence="1">The sequence shown here is derived from an EMBL/GenBank/DDBJ whole genome shotgun (WGS) entry which is preliminary data.</text>
</comment>
<dbReference type="SUPFAM" id="SSF49562">
    <property type="entry name" value="C2 domain (Calcium/lipid-binding domain, CaLB)"/>
    <property type="match status" value="1"/>
</dbReference>
<dbReference type="AlphaFoldDB" id="A0A368G479"/>
<reference evidence="1 2" key="1">
    <citation type="submission" date="2014-10" db="EMBL/GenBank/DDBJ databases">
        <title>Draft genome of the hookworm Ancylostoma caninum.</title>
        <authorList>
            <person name="Mitreva M."/>
        </authorList>
    </citation>
    <scope>NUCLEOTIDE SEQUENCE [LARGE SCALE GENOMIC DNA]</scope>
    <source>
        <strain evidence="1 2">Baltimore</strain>
    </source>
</reference>
<sequence>MRADAHRSQCEVYLKMQLSIFVGEITHSSAKFTSRSFGCLLIGHVKHVGLLSTSQAPDAYVETYIRPDPQNLTERKTQVVKASQNPTYTRVGLLLSSMYFASGPVGNVH</sequence>
<dbReference type="Gene3D" id="2.60.40.150">
    <property type="entry name" value="C2 domain"/>
    <property type="match status" value="1"/>
</dbReference>
<protein>
    <recommendedName>
        <fullName evidence="3">C2 domain-containing protein</fullName>
    </recommendedName>
</protein>
<keyword evidence="2" id="KW-1185">Reference proteome</keyword>
<evidence type="ECO:0008006" key="3">
    <source>
        <dbReference type="Google" id="ProtNLM"/>
    </source>
</evidence>
<name>A0A368G479_ANCCA</name>
<gene>
    <name evidence="1" type="ORF">ANCCAN_14830</name>
</gene>
<proteinExistence type="predicted"/>
<dbReference type="Proteomes" id="UP000252519">
    <property type="component" value="Unassembled WGS sequence"/>
</dbReference>
<dbReference type="InterPro" id="IPR035892">
    <property type="entry name" value="C2_domain_sf"/>
</dbReference>
<evidence type="ECO:0000313" key="2">
    <source>
        <dbReference type="Proteomes" id="UP000252519"/>
    </source>
</evidence>
<organism evidence="1 2">
    <name type="scientific">Ancylostoma caninum</name>
    <name type="common">Dog hookworm</name>
    <dbReference type="NCBI Taxonomy" id="29170"/>
    <lineage>
        <taxon>Eukaryota</taxon>
        <taxon>Metazoa</taxon>
        <taxon>Ecdysozoa</taxon>
        <taxon>Nematoda</taxon>
        <taxon>Chromadorea</taxon>
        <taxon>Rhabditida</taxon>
        <taxon>Rhabditina</taxon>
        <taxon>Rhabditomorpha</taxon>
        <taxon>Strongyloidea</taxon>
        <taxon>Ancylostomatidae</taxon>
        <taxon>Ancylostomatinae</taxon>
        <taxon>Ancylostoma</taxon>
    </lineage>
</organism>
<dbReference type="STRING" id="29170.A0A368G479"/>
<dbReference type="EMBL" id="JOJR01000348">
    <property type="protein sequence ID" value="RCN39253.1"/>
    <property type="molecule type" value="Genomic_DNA"/>
</dbReference>
<evidence type="ECO:0000313" key="1">
    <source>
        <dbReference type="EMBL" id="RCN39253.1"/>
    </source>
</evidence>
<accession>A0A368G479</accession>